<organism evidence="22 23">
    <name type="scientific">Acrobeloides nanus</name>
    <dbReference type="NCBI Taxonomy" id="290746"/>
    <lineage>
        <taxon>Eukaryota</taxon>
        <taxon>Metazoa</taxon>
        <taxon>Ecdysozoa</taxon>
        <taxon>Nematoda</taxon>
        <taxon>Chromadorea</taxon>
        <taxon>Rhabditida</taxon>
        <taxon>Tylenchina</taxon>
        <taxon>Cephalobomorpha</taxon>
        <taxon>Cephaloboidea</taxon>
        <taxon>Cephalobidae</taxon>
        <taxon>Acrobeloides</taxon>
    </lineage>
</organism>
<dbReference type="Pfam" id="PF01400">
    <property type="entry name" value="Astacin"/>
    <property type="match status" value="1"/>
</dbReference>
<dbReference type="GO" id="GO:0018996">
    <property type="term" value="P:molting cycle, collagen and cuticulin-based cuticle"/>
    <property type="evidence" value="ECO:0007669"/>
    <property type="project" value="InterPro"/>
</dbReference>
<proteinExistence type="predicted"/>
<comment type="cofactor">
    <cofactor evidence="16 17">
        <name>Zn(2+)</name>
        <dbReference type="ChEBI" id="CHEBI:29105"/>
    </cofactor>
    <text evidence="16 17">Binds 1 zinc ion per subunit.</text>
</comment>
<evidence type="ECO:0000313" key="22">
    <source>
        <dbReference type="Proteomes" id="UP000887540"/>
    </source>
</evidence>
<dbReference type="Gene3D" id="3.40.390.10">
    <property type="entry name" value="Collagenase (Catalytic Domain)"/>
    <property type="match status" value="1"/>
</dbReference>
<accession>A0A914EM04</accession>
<dbReference type="InterPro" id="IPR003582">
    <property type="entry name" value="ShKT_dom"/>
</dbReference>
<evidence type="ECO:0000259" key="21">
    <source>
        <dbReference type="PROSITE" id="PS51864"/>
    </source>
</evidence>
<dbReference type="SUPFAM" id="SSF49854">
    <property type="entry name" value="Spermadhesin, CUB domain"/>
    <property type="match status" value="1"/>
</dbReference>
<dbReference type="GO" id="GO:0005576">
    <property type="term" value="C:extracellular region"/>
    <property type="evidence" value="ECO:0007669"/>
    <property type="project" value="UniProtKB-SubCell"/>
</dbReference>
<feature type="binding site" evidence="16">
    <location>
        <position position="236"/>
    </location>
    <ligand>
        <name>Zn(2+)</name>
        <dbReference type="ChEBI" id="CHEBI:29105"/>
        <note>catalytic</note>
    </ligand>
</feature>
<keyword evidence="4" id="KW-0245">EGF-like domain</keyword>
<feature type="domain" description="CUB" evidence="19">
    <location>
        <begin position="386"/>
        <end position="504"/>
    </location>
</feature>
<evidence type="ECO:0000256" key="5">
    <source>
        <dbReference type="ARBA" id="ARBA00022670"/>
    </source>
</evidence>
<evidence type="ECO:0000256" key="14">
    <source>
        <dbReference type="PIRNR" id="PIRNR036365"/>
    </source>
</evidence>
<evidence type="ECO:0000256" key="6">
    <source>
        <dbReference type="ARBA" id="ARBA00022723"/>
    </source>
</evidence>
<keyword evidence="12" id="KW-1015">Disulfide bond</keyword>
<evidence type="ECO:0000256" key="13">
    <source>
        <dbReference type="ARBA" id="ARBA00023180"/>
    </source>
</evidence>
<evidence type="ECO:0000259" key="19">
    <source>
        <dbReference type="PROSITE" id="PS01180"/>
    </source>
</evidence>
<feature type="active site" evidence="16">
    <location>
        <position position="237"/>
    </location>
</feature>
<keyword evidence="6 16" id="KW-0479">Metal-binding</keyword>
<dbReference type="CDD" id="cd04280">
    <property type="entry name" value="ZnMc_astacin_like"/>
    <property type="match status" value="1"/>
</dbReference>
<keyword evidence="13" id="KW-0325">Glycoprotein</keyword>
<name>A0A914EM04_9BILA</name>
<keyword evidence="9 16" id="KW-0862">Zinc</keyword>
<keyword evidence="8 16" id="KW-0378">Hydrolase</keyword>
<feature type="binding site" evidence="16">
    <location>
        <position position="240"/>
    </location>
    <ligand>
        <name>Zn(2+)</name>
        <dbReference type="ChEBI" id="CHEBI:29105"/>
        <note>catalytic</note>
    </ligand>
</feature>
<dbReference type="PROSITE" id="PS51864">
    <property type="entry name" value="ASTACIN"/>
    <property type="match status" value="1"/>
</dbReference>
<dbReference type="AlphaFoldDB" id="A0A914EM04"/>
<dbReference type="GO" id="GO:0004222">
    <property type="term" value="F:metalloendopeptidase activity"/>
    <property type="evidence" value="ECO:0007669"/>
    <property type="project" value="UniProtKB-UniRule"/>
</dbReference>
<keyword evidence="10 16" id="KW-0482">Metalloprotease</keyword>
<evidence type="ECO:0000256" key="11">
    <source>
        <dbReference type="ARBA" id="ARBA00023145"/>
    </source>
</evidence>
<dbReference type="SUPFAM" id="SSF55486">
    <property type="entry name" value="Metalloproteases ('zincins'), catalytic domain"/>
    <property type="match status" value="1"/>
</dbReference>
<dbReference type="PANTHER" id="PTHR10127:SF862">
    <property type="entry name" value="ZINC METALLOPROTEINASE NAS-27"/>
    <property type="match status" value="1"/>
</dbReference>
<dbReference type="InterPro" id="IPR006026">
    <property type="entry name" value="Peptidase_Metallo"/>
</dbReference>
<feature type="signal peptide" evidence="14 17">
    <location>
        <begin position="1"/>
        <end position="16"/>
    </location>
</feature>
<dbReference type="InterPro" id="IPR000859">
    <property type="entry name" value="CUB_dom"/>
</dbReference>
<evidence type="ECO:0000259" key="20">
    <source>
        <dbReference type="PROSITE" id="PS51670"/>
    </source>
</evidence>
<evidence type="ECO:0000256" key="16">
    <source>
        <dbReference type="PROSITE-ProRule" id="PRU01211"/>
    </source>
</evidence>
<keyword evidence="3 14" id="KW-0964">Secreted</keyword>
<dbReference type="PIRSF" id="PIRSF036365">
    <property type="entry name" value="Astacin_nematoda"/>
    <property type="match status" value="1"/>
</dbReference>
<keyword evidence="11" id="KW-0865">Zymogen</keyword>
<dbReference type="SMART" id="SM00235">
    <property type="entry name" value="ZnMc"/>
    <property type="match status" value="1"/>
</dbReference>
<keyword evidence="5 16" id="KW-0645">Protease</keyword>
<dbReference type="Gene3D" id="2.60.120.290">
    <property type="entry name" value="Spermadhesin, CUB domain"/>
    <property type="match status" value="1"/>
</dbReference>
<feature type="region of interest" description="Disordered" evidence="18">
    <location>
        <begin position="262"/>
        <end position="282"/>
    </location>
</feature>
<evidence type="ECO:0000256" key="17">
    <source>
        <dbReference type="RuleBase" id="RU361183"/>
    </source>
</evidence>
<keyword evidence="22" id="KW-1185">Reference proteome</keyword>
<dbReference type="InterPro" id="IPR024079">
    <property type="entry name" value="MetalloPept_cat_dom_sf"/>
</dbReference>
<sequence length="551" mass="60527">MKPALLVVLFVVGVSALPVNVPINPLNSLPDSSLVSTLISSEKVKNLLKGTPWLKNQADVDRYQKKLDQLKGKWASKVQAKGATTKKIVNLIWPFKKEKEFGDKIKIEDSVDSEMQPLLFGDILFTEEQLDHLLANEKRKKRQASTVWKTWTSGVVNYYFDPIAGYTDAQKAIIRSGFKYWSDNTCVTFTETQTPSSKIKVTNTIGSGCFATIGMQSNGQQMSLPSACITPDTAAHEMAHAMGVFHHQSRYDRDNYVAVHPENIKPDKDSQSQYNEQTSSDSNNYNTLYDYGSVMHYGDDFFTNGNGPTMVAADPLHQKTMGSREGPTFQDISLVNQHYNCLGNCPDLSCQNNGYPNPVNCDQCICPGGFAGTLCDERPAGTNAGCTGDTLTATDTWQIASGALNQPFKQGVNKDYCYWWITAPEGSTIDIQLAEMTHYASCGMTGMEVKAGDMTLTGYKICPPGTGWVNLTNIPTITSTTNQVVVRLYNQWGDFDFKLQYALTGSGPAPPPPPPCKNQYSNCNDLASYCTTDPDISTSCPITCNTCPTAK</sequence>
<evidence type="ECO:0000256" key="2">
    <source>
        <dbReference type="ARBA" id="ARBA00004613"/>
    </source>
</evidence>
<feature type="domain" description="Peptidase M12A" evidence="21">
    <location>
        <begin position="141"/>
        <end position="346"/>
    </location>
</feature>
<dbReference type="PROSITE" id="PS51670">
    <property type="entry name" value="SHKT"/>
    <property type="match status" value="1"/>
</dbReference>
<dbReference type="InterPro" id="IPR034035">
    <property type="entry name" value="Astacin-like_dom"/>
</dbReference>
<evidence type="ECO:0000313" key="23">
    <source>
        <dbReference type="WBParaSite" id="ACRNAN_scaffold8929.g15620.t1"/>
    </source>
</evidence>
<dbReference type="WBParaSite" id="ACRNAN_scaffold8929.g15620.t1">
    <property type="protein sequence ID" value="ACRNAN_scaffold8929.g15620.t1"/>
    <property type="gene ID" value="ACRNAN_scaffold8929.g15620"/>
</dbReference>
<evidence type="ECO:0000256" key="10">
    <source>
        <dbReference type="ARBA" id="ARBA00023049"/>
    </source>
</evidence>
<dbReference type="InterPro" id="IPR035914">
    <property type="entry name" value="Sperma_CUB_dom_sf"/>
</dbReference>
<feature type="binding site" evidence="16">
    <location>
        <position position="246"/>
    </location>
    <ligand>
        <name>Zn(2+)</name>
        <dbReference type="ChEBI" id="CHEBI:29105"/>
        <note>catalytic</note>
    </ligand>
</feature>
<evidence type="ECO:0000256" key="12">
    <source>
        <dbReference type="ARBA" id="ARBA00023157"/>
    </source>
</evidence>
<evidence type="ECO:0000256" key="9">
    <source>
        <dbReference type="ARBA" id="ARBA00022833"/>
    </source>
</evidence>
<evidence type="ECO:0000256" key="1">
    <source>
        <dbReference type="ARBA" id="ARBA00002657"/>
    </source>
</evidence>
<feature type="compositionally biased region" description="Polar residues" evidence="18">
    <location>
        <begin position="271"/>
        <end position="282"/>
    </location>
</feature>
<dbReference type="PRINTS" id="PR00480">
    <property type="entry name" value="ASTACIN"/>
</dbReference>
<protein>
    <recommendedName>
        <fullName evidence="14">Zinc metalloproteinase</fullName>
    </recommendedName>
</protein>
<dbReference type="GO" id="GO:0006508">
    <property type="term" value="P:proteolysis"/>
    <property type="evidence" value="ECO:0007669"/>
    <property type="project" value="UniProtKB-KW"/>
</dbReference>
<dbReference type="Proteomes" id="UP000887540">
    <property type="component" value="Unplaced"/>
</dbReference>
<evidence type="ECO:0000256" key="15">
    <source>
        <dbReference type="PROSITE-ProRule" id="PRU01005"/>
    </source>
</evidence>
<keyword evidence="7 14" id="KW-0732">Signal</keyword>
<evidence type="ECO:0000256" key="8">
    <source>
        <dbReference type="ARBA" id="ARBA00022801"/>
    </source>
</evidence>
<reference evidence="23" key="1">
    <citation type="submission" date="2022-11" db="UniProtKB">
        <authorList>
            <consortium name="WormBaseParasite"/>
        </authorList>
    </citation>
    <scope>IDENTIFICATION</scope>
</reference>
<dbReference type="PANTHER" id="PTHR10127">
    <property type="entry name" value="DISCOIDIN, CUB, EGF, LAMININ , AND ZINC METALLOPROTEASE DOMAIN CONTAINING"/>
    <property type="match status" value="1"/>
</dbReference>
<evidence type="ECO:0000256" key="7">
    <source>
        <dbReference type="ARBA" id="ARBA00022729"/>
    </source>
</evidence>
<evidence type="ECO:0000256" key="18">
    <source>
        <dbReference type="SAM" id="MobiDB-lite"/>
    </source>
</evidence>
<comment type="caution">
    <text evidence="15">Lacks conserved residue(s) required for the propagation of feature annotation.</text>
</comment>
<evidence type="ECO:0000256" key="3">
    <source>
        <dbReference type="ARBA" id="ARBA00022525"/>
    </source>
</evidence>
<dbReference type="InterPro" id="IPR017050">
    <property type="entry name" value="Metallopeptidase_nem"/>
</dbReference>
<dbReference type="GO" id="GO:0008270">
    <property type="term" value="F:zinc ion binding"/>
    <property type="evidence" value="ECO:0007669"/>
    <property type="project" value="UniProtKB-UniRule"/>
</dbReference>
<evidence type="ECO:0000256" key="4">
    <source>
        <dbReference type="ARBA" id="ARBA00022536"/>
    </source>
</evidence>
<comment type="function">
    <text evidence="1">Metalloprotease.</text>
</comment>
<dbReference type="InterPro" id="IPR001506">
    <property type="entry name" value="Peptidase_M12A"/>
</dbReference>
<feature type="domain" description="ShKT" evidence="20">
    <location>
        <begin position="516"/>
        <end position="547"/>
    </location>
</feature>
<feature type="chain" id="PRO_5038167446" description="Zinc metalloproteinase" evidence="14 17">
    <location>
        <begin position="17"/>
        <end position="551"/>
    </location>
</feature>
<dbReference type="PROSITE" id="PS01180">
    <property type="entry name" value="CUB"/>
    <property type="match status" value="1"/>
</dbReference>
<comment type="subcellular location">
    <subcellularLocation>
        <location evidence="2 14">Secreted</location>
    </subcellularLocation>
</comment>